<dbReference type="GO" id="GO:0016020">
    <property type="term" value="C:membrane"/>
    <property type="evidence" value="ECO:0007669"/>
    <property type="project" value="UniProtKB-SubCell"/>
</dbReference>
<feature type="transmembrane region" description="Helical" evidence="7">
    <location>
        <begin position="294"/>
        <end position="319"/>
    </location>
</feature>
<evidence type="ECO:0000256" key="7">
    <source>
        <dbReference type="SAM" id="Phobius"/>
    </source>
</evidence>
<accession>A0AAN7Z3F6</accession>
<feature type="transmembrane region" description="Helical" evidence="7">
    <location>
        <begin position="155"/>
        <end position="177"/>
    </location>
</feature>
<dbReference type="PANTHER" id="PTHR33048">
    <property type="entry name" value="PTH11-LIKE INTEGRAL MEMBRANE PROTEIN (AFU_ORTHOLOGUE AFUA_5G11245)"/>
    <property type="match status" value="1"/>
</dbReference>
<feature type="region of interest" description="Disordered" evidence="6">
    <location>
        <begin position="340"/>
        <end position="370"/>
    </location>
</feature>
<keyword evidence="4 7" id="KW-0472">Membrane</keyword>
<dbReference type="PANTHER" id="PTHR33048:SF47">
    <property type="entry name" value="INTEGRAL MEMBRANE PROTEIN-RELATED"/>
    <property type="match status" value="1"/>
</dbReference>
<organism evidence="9 10">
    <name type="scientific">Xylaria bambusicola</name>
    <dbReference type="NCBI Taxonomy" id="326684"/>
    <lineage>
        <taxon>Eukaryota</taxon>
        <taxon>Fungi</taxon>
        <taxon>Dikarya</taxon>
        <taxon>Ascomycota</taxon>
        <taxon>Pezizomycotina</taxon>
        <taxon>Sordariomycetes</taxon>
        <taxon>Xylariomycetidae</taxon>
        <taxon>Xylariales</taxon>
        <taxon>Xylariaceae</taxon>
        <taxon>Xylaria</taxon>
    </lineage>
</organism>
<feature type="transmembrane region" description="Helical" evidence="7">
    <location>
        <begin position="42"/>
        <end position="63"/>
    </location>
</feature>
<evidence type="ECO:0000256" key="1">
    <source>
        <dbReference type="ARBA" id="ARBA00004141"/>
    </source>
</evidence>
<reference evidence="9 10" key="1">
    <citation type="submission" date="2023-10" db="EMBL/GenBank/DDBJ databases">
        <title>Draft genome sequence of Xylaria bambusicola isolate GMP-LS, the root and basal stem rot pathogen of sugarcane in Indonesia.</title>
        <authorList>
            <person name="Selvaraj P."/>
            <person name="Muralishankar V."/>
            <person name="Muruganantham S."/>
            <person name="Sp S."/>
            <person name="Haryani S."/>
            <person name="Lau K.J.X."/>
            <person name="Naqvi N.I."/>
        </authorList>
    </citation>
    <scope>NUCLEOTIDE SEQUENCE [LARGE SCALE GENOMIC DNA]</scope>
    <source>
        <strain evidence="9">GMP-LS</strain>
    </source>
</reference>
<comment type="caution">
    <text evidence="9">The sequence shown here is derived from an EMBL/GenBank/DDBJ whole genome shotgun (WGS) entry which is preliminary data.</text>
</comment>
<feature type="compositionally biased region" description="Polar residues" evidence="6">
    <location>
        <begin position="340"/>
        <end position="361"/>
    </location>
</feature>
<feature type="region of interest" description="Disordered" evidence="6">
    <location>
        <begin position="426"/>
        <end position="452"/>
    </location>
</feature>
<evidence type="ECO:0000256" key="2">
    <source>
        <dbReference type="ARBA" id="ARBA00022692"/>
    </source>
</evidence>
<proteinExistence type="inferred from homology"/>
<feature type="compositionally biased region" description="Basic and acidic residues" evidence="6">
    <location>
        <begin position="426"/>
        <end position="438"/>
    </location>
</feature>
<dbReference type="EMBL" id="JAWHQM010000002">
    <property type="protein sequence ID" value="KAK5625658.1"/>
    <property type="molecule type" value="Genomic_DNA"/>
</dbReference>
<evidence type="ECO:0000256" key="4">
    <source>
        <dbReference type="ARBA" id="ARBA00023136"/>
    </source>
</evidence>
<keyword evidence="2 7" id="KW-0812">Transmembrane</keyword>
<keyword evidence="3 7" id="KW-1133">Transmembrane helix</keyword>
<dbReference type="InterPro" id="IPR049326">
    <property type="entry name" value="Rhodopsin_dom_fungi"/>
</dbReference>
<evidence type="ECO:0000313" key="9">
    <source>
        <dbReference type="EMBL" id="KAK5625658.1"/>
    </source>
</evidence>
<keyword evidence="10" id="KW-1185">Reference proteome</keyword>
<evidence type="ECO:0000313" key="10">
    <source>
        <dbReference type="Proteomes" id="UP001305414"/>
    </source>
</evidence>
<sequence length="452" mass="51042">MRTICLSELTPLEQEWALNSPGVAPPPGVVPNFLRPPNKNHVAIAVNVVCLVVTVVAICLRAYSRIFCIKKLHLEDCKFDTTQATFVSSILCQIWMIDERGIFIHEWDVRVRDLAKIYYIYHVGANLIAVTIMVLKGAILLEWMRIFVPPGTRNYFFWISTILLGLQTSFYVAWIIAENLSCIPHRRIWDITVCEGKCVDIKMLFIPVAGLNLVADIIILFLPQKAIWALQMSLSKKIGYLPLGFCEWMNPPIRNLYRFLMPWLYSACLSSAARLHVTIVFYQSDDVIYTEGGMYLFCLAEVTCLFLVFCVPSIPRVFVELGVGARFKKILSWCTGRAATTQNGGDSSGSSSRPVYSNRPRSVSFRPSGRRDTMYSVDEVWGPITEITAVEHDDAYCEGITGILCTREILTEVTVISDVARAHNNRSDTEDTEYEKHQRIPCADTNNGAREG</sequence>
<evidence type="ECO:0000256" key="5">
    <source>
        <dbReference type="ARBA" id="ARBA00038359"/>
    </source>
</evidence>
<feature type="transmembrane region" description="Helical" evidence="7">
    <location>
        <begin position="263"/>
        <end position="282"/>
    </location>
</feature>
<dbReference type="Proteomes" id="UP001305414">
    <property type="component" value="Unassembled WGS sequence"/>
</dbReference>
<dbReference type="Pfam" id="PF20684">
    <property type="entry name" value="Fung_rhodopsin"/>
    <property type="match status" value="1"/>
</dbReference>
<feature type="domain" description="Rhodopsin" evidence="8">
    <location>
        <begin position="60"/>
        <end position="318"/>
    </location>
</feature>
<feature type="transmembrane region" description="Helical" evidence="7">
    <location>
        <begin position="117"/>
        <end position="135"/>
    </location>
</feature>
<dbReference type="AlphaFoldDB" id="A0AAN7Z3F6"/>
<evidence type="ECO:0000259" key="8">
    <source>
        <dbReference type="Pfam" id="PF20684"/>
    </source>
</evidence>
<protein>
    <recommendedName>
        <fullName evidence="8">Rhodopsin domain-containing protein</fullName>
    </recommendedName>
</protein>
<dbReference type="InterPro" id="IPR052337">
    <property type="entry name" value="SAT4-like"/>
</dbReference>
<evidence type="ECO:0000256" key="6">
    <source>
        <dbReference type="SAM" id="MobiDB-lite"/>
    </source>
</evidence>
<gene>
    <name evidence="9" type="ORF">RRF57_001374</name>
</gene>
<comment type="similarity">
    <text evidence="5">Belongs to the SAT4 family.</text>
</comment>
<name>A0AAN7Z3F6_9PEZI</name>
<evidence type="ECO:0000256" key="3">
    <source>
        <dbReference type="ARBA" id="ARBA00022989"/>
    </source>
</evidence>
<comment type="subcellular location">
    <subcellularLocation>
        <location evidence="1">Membrane</location>
        <topology evidence="1">Multi-pass membrane protein</topology>
    </subcellularLocation>
</comment>